<dbReference type="AlphaFoldDB" id="A0A0D8I5A2"/>
<gene>
    <name evidence="1" type="ORF">CACET_c08300</name>
</gene>
<organism evidence="1 2">
    <name type="scientific">Clostridium aceticum</name>
    <dbReference type="NCBI Taxonomy" id="84022"/>
    <lineage>
        <taxon>Bacteria</taxon>
        <taxon>Bacillati</taxon>
        <taxon>Bacillota</taxon>
        <taxon>Clostridia</taxon>
        <taxon>Eubacteriales</taxon>
        <taxon>Clostridiaceae</taxon>
        <taxon>Clostridium</taxon>
    </lineage>
</organism>
<evidence type="ECO:0000313" key="2">
    <source>
        <dbReference type="Proteomes" id="UP000035704"/>
    </source>
</evidence>
<dbReference type="EMBL" id="CP009687">
    <property type="protein sequence ID" value="AKL94339.1"/>
    <property type="molecule type" value="Genomic_DNA"/>
</dbReference>
<reference evidence="1 2" key="1">
    <citation type="submission" date="2014-10" db="EMBL/GenBank/DDBJ databases">
        <title>Genome sequence of Clostridium aceticum DSM 1496.</title>
        <authorList>
            <person name="Poehlein A."/>
            <person name="Schiel-Bengelsdorf B."/>
            <person name="Gottschalk G."/>
            <person name="Duerre P."/>
            <person name="Daniel R."/>
        </authorList>
    </citation>
    <scope>NUCLEOTIDE SEQUENCE [LARGE SCALE GENOMIC DNA]</scope>
    <source>
        <strain evidence="1 2">DSM 1496</strain>
    </source>
</reference>
<sequence>MLKEMSKNEMMMIDGGNAFTPKYGDLRDVPAAVNQAVRGFANTLVGDRNFQQALVGTGQMTYGIIKGNPVTVIGGWERIEGAAGY</sequence>
<evidence type="ECO:0000313" key="1">
    <source>
        <dbReference type="EMBL" id="AKL94339.1"/>
    </source>
</evidence>
<dbReference type="Proteomes" id="UP000035704">
    <property type="component" value="Chromosome"/>
</dbReference>
<dbReference type="RefSeq" id="WP_044826545.1">
    <property type="nucleotide sequence ID" value="NZ_CP009687.1"/>
</dbReference>
<keyword evidence="2" id="KW-1185">Reference proteome</keyword>
<name>A0A0D8I5A2_9CLOT</name>
<accession>A0A0D8I5A2</accession>
<dbReference type="KEGG" id="cace:CACET_c08300"/>
<protein>
    <submittedName>
        <fullName evidence="1">Uncharacterized protein</fullName>
    </submittedName>
</protein>
<proteinExistence type="predicted"/>
<dbReference type="PATRIC" id="fig|84022.5.peg.3374"/>